<evidence type="ECO:0000313" key="9">
    <source>
        <dbReference type="EMBL" id="UFP96375.1"/>
    </source>
</evidence>
<protein>
    <submittedName>
        <fullName evidence="6">Transposase</fullName>
    </submittedName>
</protein>
<evidence type="ECO:0000313" key="10">
    <source>
        <dbReference type="EMBL" id="UFP96779.1"/>
    </source>
</evidence>
<dbReference type="EMBL" id="CP063845">
    <property type="protein sequence ID" value="UFP95224.1"/>
    <property type="molecule type" value="Genomic_DNA"/>
</dbReference>
<dbReference type="Gene3D" id="3.30.420.10">
    <property type="entry name" value="Ribonuclease H-like superfamily/Ribonuclease H"/>
    <property type="match status" value="1"/>
</dbReference>
<evidence type="ECO:0000313" key="8">
    <source>
        <dbReference type="EMBL" id="UFP95323.1"/>
    </source>
</evidence>
<evidence type="ECO:0000259" key="1">
    <source>
        <dbReference type="Pfam" id="PF13358"/>
    </source>
</evidence>
<gene>
    <name evidence="6" type="ORF">ISF26_02125</name>
    <name evidence="7" type="ORF">ISF26_02945</name>
    <name evidence="8" type="ORF">ISF26_03460</name>
    <name evidence="9" type="ORF">ISF26_09260</name>
    <name evidence="10" type="ORF">ISF26_11455</name>
    <name evidence="2" type="ORF">ISF26_12280</name>
    <name evidence="3" type="ORF">ISF26_16105</name>
    <name evidence="4" type="ORF">ISF26_19640</name>
    <name evidence="5" type="ORF">ISF26_21820</name>
</gene>
<dbReference type="EMBL" id="CP063845">
    <property type="protein sequence ID" value="UFP95323.1"/>
    <property type="molecule type" value="Genomic_DNA"/>
</dbReference>
<dbReference type="InterPro" id="IPR012337">
    <property type="entry name" value="RNaseH-like_sf"/>
</dbReference>
<dbReference type="EMBL" id="CP063845">
    <property type="protein sequence ID" value="UFP93315.1"/>
    <property type="molecule type" value="Genomic_DNA"/>
</dbReference>
<reference evidence="6 11" key="1">
    <citation type="journal article" date="2021" name="Genome Biol. Evol.">
        <title>Complete Genome Sequencing of a Novel Gloeobacter Species from a Waterfall Cave in Mexico.</title>
        <authorList>
            <person name="Saw J.H."/>
            <person name="Cardona T."/>
            <person name="Montejano G."/>
        </authorList>
    </citation>
    <scope>NUCLEOTIDE SEQUENCE [LARGE SCALE GENOMIC DNA]</scope>
    <source>
        <strain evidence="6">MG652769</strain>
    </source>
</reference>
<dbReference type="Proteomes" id="UP001054846">
    <property type="component" value="Chromosome"/>
</dbReference>
<dbReference type="EMBL" id="CP063845">
    <property type="protein sequence ID" value="UFP93956.1"/>
    <property type="molecule type" value="Genomic_DNA"/>
</dbReference>
<evidence type="ECO:0000313" key="7">
    <source>
        <dbReference type="EMBL" id="UFP95224.1"/>
    </source>
</evidence>
<dbReference type="EMBL" id="CP063845">
    <property type="protein sequence ID" value="UFP92622.1"/>
    <property type="molecule type" value="Genomic_DNA"/>
</dbReference>
<evidence type="ECO:0000313" key="5">
    <source>
        <dbReference type="EMBL" id="UFP94350.1"/>
    </source>
</evidence>
<evidence type="ECO:0000313" key="6">
    <source>
        <dbReference type="EMBL" id="UFP95069.1"/>
    </source>
</evidence>
<dbReference type="Pfam" id="PF13358">
    <property type="entry name" value="DDE_3"/>
    <property type="match status" value="1"/>
</dbReference>
<feature type="domain" description="Tc1-like transposase DDE" evidence="1">
    <location>
        <begin position="2"/>
        <end position="132"/>
    </location>
</feature>
<keyword evidence="11" id="KW-1185">Reference proteome</keyword>
<proteinExistence type="predicted"/>
<dbReference type="EMBL" id="CP063845">
    <property type="protein sequence ID" value="UFP96375.1"/>
    <property type="molecule type" value="Genomic_DNA"/>
</dbReference>
<dbReference type="EMBL" id="CP063845">
    <property type="protein sequence ID" value="UFP96779.1"/>
    <property type="molecule type" value="Genomic_DNA"/>
</dbReference>
<accession>A0ABY3PNC5</accession>
<evidence type="ECO:0000313" key="2">
    <source>
        <dbReference type="EMBL" id="UFP92622.1"/>
    </source>
</evidence>
<dbReference type="SUPFAM" id="SSF53098">
    <property type="entry name" value="Ribonuclease H-like"/>
    <property type="match status" value="1"/>
</dbReference>
<name>A0ABY3PNC5_9CYAN</name>
<evidence type="ECO:0000313" key="3">
    <source>
        <dbReference type="EMBL" id="UFP93315.1"/>
    </source>
</evidence>
<dbReference type="InterPro" id="IPR038717">
    <property type="entry name" value="Tc1-like_DDE_dom"/>
</dbReference>
<dbReference type="InterPro" id="IPR036397">
    <property type="entry name" value="RNaseH_sf"/>
</dbReference>
<evidence type="ECO:0000313" key="11">
    <source>
        <dbReference type="Proteomes" id="UP001054846"/>
    </source>
</evidence>
<organism evidence="6 11">
    <name type="scientific">Gloeobacter morelensis MG652769</name>
    <dbReference type="NCBI Taxonomy" id="2781736"/>
    <lineage>
        <taxon>Bacteria</taxon>
        <taxon>Bacillati</taxon>
        <taxon>Cyanobacteriota</taxon>
        <taxon>Cyanophyceae</taxon>
        <taxon>Gloeobacterales</taxon>
        <taxon>Gloeobacteraceae</taxon>
        <taxon>Gloeobacter</taxon>
        <taxon>Gloeobacter morelensis</taxon>
    </lineage>
</organism>
<dbReference type="EMBL" id="CP063845">
    <property type="protein sequence ID" value="UFP94350.1"/>
    <property type="molecule type" value="Genomic_DNA"/>
</dbReference>
<sequence length="156" mass="18539">MKIGRQKHIKQPKEAAKRQSILGIWEPSKDFKYALIKKNFTSEEYLKIMEQEAREAWRHFLATGQPTVIVQDNASIHKSKKIQKHWRLWHRQGLHMFFIAPYSPQQNLIEGEWLHLKYDELRGKSFTEESALEKALVEAIENRFAKKGHSVKRYLL</sequence>
<evidence type="ECO:0000313" key="4">
    <source>
        <dbReference type="EMBL" id="UFP93956.1"/>
    </source>
</evidence>
<dbReference type="EMBL" id="CP063845">
    <property type="protein sequence ID" value="UFP95069.1"/>
    <property type="molecule type" value="Genomic_DNA"/>
</dbReference>